<dbReference type="Proteomes" id="UP001626549">
    <property type="component" value="Chromosome"/>
</dbReference>
<evidence type="ECO:0000256" key="1">
    <source>
        <dbReference type="ARBA" id="ARBA00004418"/>
    </source>
</evidence>
<evidence type="ECO:0000259" key="4">
    <source>
        <dbReference type="Pfam" id="PF09084"/>
    </source>
</evidence>
<gene>
    <name evidence="5" type="ORF">R0137_08810</name>
</gene>
<accession>A0ABZ0I782</accession>
<comment type="subcellular location">
    <subcellularLocation>
        <location evidence="1">Periplasm</location>
    </subcellularLocation>
</comment>
<dbReference type="InterPro" id="IPR015168">
    <property type="entry name" value="SsuA/THI5"/>
</dbReference>
<dbReference type="Gene3D" id="3.40.190.10">
    <property type="entry name" value="Periplasmic binding protein-like II"/>
    <property type="match status" value="2"/>
</dbReference>
<comment type="similarity">
    <text evidence="2">Belongs to the bacterial solute-binding protein SsuA/TauA family.</text>
</comment>
<dbReference type="PANTHER" id="PTHR30024:SF47">
    <property type="entry name" value="TAURINE-BINDING PERIPLASMIC PROTEIN"/>
    <property type="match status" value="1"/>
</dbReference>
<evidence type="ECO:0000313" key="6">
    <source>
        <dbReference type="Proteomes" id="UP001626549"/>
    </source>
</evidence>
<name>A0ABZ0I782_9GAMM</name>
<protein>
    <submittedName>
        <fullName evidence="5">ABC transporter substrate-binding protein</fullName>
    </submittedName>
</protein>
<feature type="domain" description="SsuA/THI5-like" evidence="4">
    <location>
        <begin position="21"/>
        <end position="201"/>
    </location>
</feature>
<sequence length="275" mass="29947">MSLADEFKWLPEGVVLRRTASGVESMEALRSGEVQVAALTLDEALRLRSDLPKIAIVLVMDESAGADVVLAKAPIKSVRDLERARVAVELGTVSEFLLRMALDAEDLSLEDIEVIDLSGSDLLAAFEMGDVDAVVAYPPMTDDIVALGATRIFDSSEASNTIFDVLVVNRPSLINRQEVLSQVIAAHFKALDYLDRSPDDAVYRYAEYQGSSAAEVKATLTKVRLPRLQVVRAFLAPDGAVEETAKQMLVEQIVSPSDADLSKLVDSQYLPRVLQ</sequence>
<keyword evidence="3" id="KW-0732">Signal</keyword>
<evidence type="ECO:0000313" key="5">
    <source>
        <dbReference type="EMBL" id="WOJ95362.1"/>
    </source>
</evidence>
<organism evidence="5 6">
    <name type="scientific">Congregibacter brevis</name>
    <dbReference type="NCBI Taxonomy" id="3081201"/>
    <lineage>
        <taxon>Bacteria</taxon>
        <taxon>Pseudomonadati</taxon>
        <taxon>Pseudomonadota</taxon>
        <taxon>Gammaproteobacteria</taxon>
        <taxon>Cellvibrionales</taxon>
        <taxon>Halieaceae</taxon>
        <taxon>Congregibacter</taxon>
    </lineage>
</organism>
<dbReference type="EMBL" id="CP136865">
    <property type="protein sequence ID" value="WOJ95362.1"/>
    <property type="molecule type" value="Genomic_DNA"/>
</dbReference>
<dbReference type="Pfam" id="PF09084">
    <property type="entry name" value="NMT1"/>
    <property type="match status" value="1"/>
</dbReference>
<reference evidence="5 6" key="1">
    <citation type="submission" date="2023-10" db="EMBL/GenBank/DDBJ databases">
        <title>Two novel species belonging to the OM43/NOR5 clade.</title>
        <authorList>
            <person name="Park M."/>
        </authorList>
    </citation>
    <scope>NUCLEOTIDE SEQUENCE [LARGE SCALE GENOMIC DNA]</scope>
    <source>
        <strain evidence="5 6">IMCC45268</strain>
    </source>
</reference>
<dbReference type="RefSeq" id="WP_407326060.1">
    <property type="nucleotide sequence ID" value="NZ_CP136865.1"/>
</dbReference>
<dbReference type="PANTHER" id="PTHR30024">
    <property type="entry name" value="ALIPHATIC SULFONATES-BINDING PROTEIN-RELATED"/>
    <property type="match status" value="1"/>
</dbReference>
<dbReference type="SUPFAM" id="SSF53850">
    <property type="entry name" value="Periplasmic binding protein-like II"/>
    <property type="match status" value="1"/>
</dbReference>
<evidence type="ECO:0000256" key="2">
    <source>
        <dbReference type="ARBA" id="ARBA00010742"/>
    </source>
</evidence>
<evidence type="ECO:0000256" key="3">
    <source>
        <dbReference type="ARBA" id="ARBA00022729"/>
    </source>
</evidence>
<keyword evidence="6" id="KW-1185">Reference proteome</keyword>
<proteinExistence type="inferred from homology"/>